<organism evidence="10">
    <name type="scientific">Trypanosoma vivax (strain Y486)</name>
    <dbReference type="NCBI Taxonomy" id="1055687"/>
    <lineage>
        <taxon>Eukaryota</taxon>
        <taxon>Discoba</taxon>
        <taxon>Euglenozoa</taxon>
        <taxon>Kinetoplastea</taxon>
        <taxon>Metakinetoplastina</taxon>
        <taxon>Trypanosomatida</taxon>
        <taxon>Trypanosomatidae</taxon>
        <taxon>Trypanosoma</taxon>
        <taxon>Duttonella</taxon>
    </lineage>
</organism>
<dbReference type="InterPro" id="IPR036225">
    <property type="entry name" value="SRP/SRP_N"/>
</dbReference>
<dbReference type="SMART" id="SM00382">
    <property type="entry name" value="AAA"/>
    <property type="match status" value="1"/>
</dbReference>
<sequence>MIDTLSIISKGGVVLWEHSSDSSGRRSVVNGVIQEFLLEDRTGMEEATIGDYKVHWALENQAHFFVVAVFPKFVSCPQMGAFVRDVVRSFAKKYGCMQNFVWGDCDFAHEYALTLKKLEVVSSDVDTYPAAEPQYTVVQQEDANDEEMENEGFQEVEEAVTSVSYHDANTIVTRSGAVIGRKGKKTVINKSAHSPTSQKRTKQAKQATRWETPPLDPAVERQMRQQPGATREELMAQAEKQKPSFIRRLANGSAAPVRENEWDNQPRGSVASWLRSFVGRRELDSQDFEKVIPGLRDKLISKNVAVEVADHVCKSVEASLTGKKLGTFESLQQSIESAMVASLHRILQPKHEINILRAVASSKARRKPYSIVLCGVNGVGKSTTLAKITYWLQQNGHSVLIAAGDTFRHGAVEQLEIHGHCLGVPVFQMGYGADPSSVAAAAISRATHQELDVVMIDTAGRMQDHESRMHALAKLIHDNQPDLTLFVGEALVGNSGVDQLRRFNRCLVDYAPVGTAPRGIDGIVLTKFDTVDDKVGAAISMVYELGQPIVFVGAGQTYQDLKIMAPDVVVSALMA</sequence>
<keyword evidence="7 10" id="KW-0675">Receptor</keyword>
<dbReference type="InterPro" id="IPR000897">
    <property type="entry name" value="SRP54_GTPase_dom"/>
</dbReference>
<feature type="region of interest" description="Disordered" evidence="8">
    <location>
        <begin position="186"/>
        <end position="213"/>
    </location>
</feature>
<dbReference type="GO" id="GO:0003924">
    <property type="term" value="F:GTPase activity"/>
    <property type="evidence" value="ECO:0007669"/>
    <property type="project" value="InterPro"/>
</dbReference>
<evidence type="ECO:0000313" key="10">
    <source>
        <dbReference type="EMBL" id="CCC53572.1"/>
    </source>
</evidence>
<dbReference type="SUPFAM" id="SSF52540">
    <property type="entry name" value="P-loop containing nucleoside triphosphate hydrolases"/>
    <property type="match status" value="1"/>
</dbReference>
<feature type="domain" description="SRP54-type proteins GTP-binding" evidence="9">
    <location>
        <begin position="548"/>
        <end position="561"/>
    </location>
</feature>
<dbReference type="PROSITE" id="PS00300">
    <property type="entry name" value="SRP54"/>
    <property type="match status" value="1"/>
</dbReference>
<dbReference type="Pfam" id="PF00448">
    <property type="entry name" value="SRP54"/>
    <property type="match status" value="1"/>
</dbReference>
<dbReference type="OMA" id="HQKKATE"/>
<dbReference type="InterPro" id="IPR027417">
    <property type="entry name" value="P-loop_NTPase"/>
</dbReference>
<evidence type="ECO:0000256" key="7">
    <source>
        <dbReference type="ARBA" id="ARBA00023170"/>
    </source>
</evidence>
<dbReference type="AlphaFoldDB" id="G0UCL2"/>
<evidence type="ECO:0000259" key="9">
    <source>
        <dbReference type="PROSITE" id="PS00300"/>
    </source>
</evidence>
<dbReference type="InterPro" id="IPR007222">
    <property type="entry name" value="Sig_recog_particle_rcpt_asu_N"/>
</dbReference>
<evidence type="ECO:0000256" key="8">
    <source>
        <dbReference type="SAM" id="MobiDB-lite"/>
    </source>
</evidence>
<evidence type="ECO:0000256" key="2">
    <source>
        <dbReference type="ARBA" id="ARBA00008531"/>
    </source>
</evidence>
<dbReference type="InterPro" id="IPR003593">
    <property type="entry name" value="AAA+_ATPase"/>
</dbReference>
<comment type="subcellular location">
    <subcellularLocation>
        <location evidence="1">Endoplasmic reticulum membrane</location>
        <topology evidence="1">Peripheral membrane protein</topology>
        <orientation evidence="1">Cytoplasmic side</orientation>
    </subcellularLocation>
</comment>
<proteinExistence type="inferred from homology"/>
<dbReference type="Gene3D" id="3.30.450.60">
    <property type="match status" value="1"/>
</dbReference>
<dbReference type="PANTHER" id="PTHR43134:SF1">
    <property type="entry name" value="SIGNAL RECOGNITION PARTICLE RECEPTOR SUBUNIT ALPHA"/>
    <property type="match status" value="1"/>
</dbReference>
<dbReference type="SUPFAM" id="SSF64356">
    <property type="entry name" value="SNARE-like"/>
    <property type="match status" value="1"/>
</dbReference>
<gene>
    <name evidence="10" type="ORF">TVY486_1110560</name>
</gene>
<keyword evidence="4" id="KW-0256">Endoplasmic reticulum</keyword>
<protein>
    <submittedName>
        <fullName evidence="10">Putative signal recognition particle receptor like protein</fullName>
    </submittedName>
</protein>
<comment type="similarity">
    <text evidence="2">Belongs to the GTP-binding SRP family.</text>
</comment>
<feature type="compositionally biased region" description="Polar residues" evidence="8">
    <location>
        <begin position="188"/>
        <end position="198"/>
    </location>
</feature>
<reference evidence="10" key="1">
    <citation type="journal article" date="2012" name="Proc. Natl. Acad. Sci. U.S.A.">
        <title>Antigenic diversity is generated by distinct evolutionary mechanisms in African trypanosome species.</title>
        <authorList>
            <person name="Jackson A.P."/>
            <person name="Berry A."/>
            <person name="Aslett M."/>
            <person name="Allison H.C."/>
            <person name="Burton P."/>
            <person name="Vavrova-Anderson J."/>
            <person name="Brown R."/>
            <person name="Browne H."/>
            <person name="Corton N."/>
            <person name="Hauser H."/>
            <person name="Gamble J."/>
            <person name="Gilderthorp R."/>
            <person name="Marcello L."/>
            <person name="McQuillan J."/>
            <person name="Otto T.D."/>
            <person name="Quail M.A."/>
            <person name="Sanders M.J."/>
            <person name="van Tonder A."/>
            <person name="Ginger M.L."/>
            <person name="Field M.C."/>
            <person name="Barry J.D."/>
            <person name="Hertz-Fowler C."/>
            <person name="Berriman M."/>
        </authorList>
    </citation>
    <scope>NUCLEOTIDE SEQUENCE</scope>
    <source>
        <strain evidence="10">Y486</strain>
    </source>
</reference>
<dbReference type="InterPro" id="IPR013822">
    <property type="entry name" value="Signal_recog_particl_SRP54_hlx"/>
</dbReference>
<dbReference type="GO" id="GO:0006886">
    <property type="term" value="P:intracellular protein transport"/>
    <property type="evidence" value="ECO:0007669"/>
    <property type="project" value="InterPro"/>
</dbReference>
<dbReference type="GO" id="GO:0005525">
    <property type="term" value="F:GTP binding"/>
    <property type="evidence" value="ECO:0007669"/>
    <property type="project" value="UniProtKB-KW"/>
</dbReference>
<dbReference type="GO" id="GO:0005047">
    <property type="term" value="F:signal recognition particle binding"/>
    <property type="evidence" value="ECO:0007669"/>
    <property type="project" value="InterPro"/>
</dbReference>
<keyword evidence="3" id="KW-0547">Nucleotide-binding</keyword>
<dbReference type="CDD" id="cd17876">
    <property type="entry name" value="SRalpha_C"/>
    <property type="match status" value="1"/>
</dbReference>
<dbReference type="EMBL" id="HE573027">
    <property type="protein sequence ID" value="CCC53572.1"/>
    <property type="molecule type" value="Genomic_DNA"/>
</dbReference>
<dbReference type="PANTHER" id="PTHR43134">
    <property type="entry name" value="SIGNAL RECOGNITION PARTICLE RECEPTOR SUBUNIT ALPHA"/>
    <property type="match status" value="1"/>
</dbReference>
<dbReference type="GO" id="GO:0005785">
    <property type="term" value="C:signal recognition particle receptor complex"/>
    <property type="evidence" value="ECO:0007669"/>
    <property type="project" value="InterPro"/>
</dbReference>
<evidence type="ECO:0000256" key="1">
    <source>
        <dbReference type="ARBA" id="ARBA00004397"/>
    </source>
</evidence>
<dbReference type="VEuPathDB" id="TriTrypDB:TvY486_1110560"/>
<dbReference type="Pfam" id="PF02881">
    <property type="entry name" value="SRP54_N"/>
    <property type="match status" value="1"/>
</dbReference>
<keyword evidence="6" id="KW-0472">Membrane</keyword>
<name>G0UCL2_TRYVY</name>
<dbReference type="Gene3D" id="3.40.50.300">
    <property type="entry name" value="P-loop containing nucleotide triphosphate hydrolases"/>
    <property type="match status" value="1"/>
</dbReference>
<dbReference type="GO" id="GO:0006614">
    <property type="term" value="P:SRP-dependent cotranslational protein targeting to membrane"/>
    <property type="evidence" value="ECO:0007669"/>
    <property type="project" value="InterPro"/>
</dbReference>
<dbReference type="CDD" id="cd14826">
    <property type="entry name" value="SR_alpha_SRX"/>
    <property type="match status" value="1"/>
</dbReference>
<dbReference type="InterPro" id="IPR011012">
    <property type="entry name" value="Longin-like_dom_sf"/>
</dbReference>
<evidence type="ECO:0000256" key="5">
    <source>
        <dbReference type="ARBA" id="ARBA00023134"/>
    </source>
</evidence>
<evidence type="ECO:0000256" key="3">
    <source>
        <dbReference type="ARBA" id="ARBA00022741"/>
    </source>
</evidence>
<evidence type="ECO:0000256" key="6">
    <source>
        <dbReference type="ARBA" id="ARBA00023136"/>
    </source>
</evidence>
<dbReference type="SUPFAM" id="SSF47364">
    <property type="entry name" value="Domain of the SRP/SRP receptor G-proteins"/>
    <property type="match status" value="1"/>
</dbReference>
<dbReference type="Pfam" id="PF04086">
    <property type="entry name" value="SRP-alpha_N"/>
    <property type="match status" value="1"/>
</dbReference>
<dbReference type="SMART" id="SM00962">
    <property type="entry name" value="SRP54"/>
    <property type="match status" value="1"/>
</dbReference>
<dbReference type="FunFam" id="3.40.50.300:FF:000188">
    <property type="entry name" value="signal recognition particle receptor subunit alpha"/>
    <property type="match status" value="1"/>
</dbReference>
<evidence type="ECO:0000256" key="4">
    <source>
        <dbReference type="ARBA" id="ARBA00022824"/>
    </source>
</evidence>
<accession>G0UCL2</accession>
<dbReference type="Gene3D" id="1.20.120.140">
    <property type="entry name" value="Signal recognition particle SRP54, nucleotide-binding domain"/>
    <property type="match status" value="1"/>
</dbReference>
<dbReference type="FunFam" id="1.20.120.140:FF:000016">
    <property type="entry name" value="Signal recognition particle receptor subunit alpha"/>
    <property type="match status" value="1"/>
</dbReference>
<dbReference type="InterPro" id="IPR042101">
    <property type="entry name" value="SRP54_N_sf"/>
</dbReference>
<keyword evidence="5" id="KW-0342">GTP-binding</keyword>